<name>A0ACB9J0R5_9ASTR</name>
<evidence type="ECO:0000313" key="2">
    <source>
        <dbReference type="Proteomes" id="UP001056120"/>
    </source>
</evidence>
<dbReference type="Proteomes" id="UP001056120">
    <property type="component" value="Linkage Group LG06"/>
</dbReference>
<reference evidence="2" key="1">
    <citation type="journal article" date="2022" name="Mol. Ecol. Resour.">
        <title>The genomes of chicory, endive, great burdock and yacon provide insights into Asteraceae palaeo-polyploidization history and plant inulin production.</title>
        <authorList>
            <person name="Fan W."/>
            <person name="Wang S."/>
            <person name="Wang H."/>
            <person name="Wang A."/>
            <person name="Jiang F."/>
            <person name="Liu H."/>
            <person name="Zhao H."/>
            <person name="Xu D."/>
            <person name="Zhang Y."/>
        </authorList>
    </citation>
    <scope>NUCLEOTIDE SEQUENCE [LARGE SCALE GENOMIC DNA]</scope>
    <source>
        <strain evidence="2">cv. Yunnan</strain>
    </source>
</reference>
<organism evidence="1 2">
    <name type="scientific">Smallanthus sonchifolius</name>
    <dbReference type="NCBI Taxonomy" id="185202"/>
    <lineage>
        <taxon>Eukaryota</taxon>
        <taxon>Viridiplantae</taxon>
        <taxon>Streptophyta</taxon>
        <taxon>Embryophyta</taxon>
        <taxon>Tracheophyta</taxon>
        <taxon>Spermatophyta</taxon>
        <taxon>Magnoliopsida</taxon>
        <taxon>eudicotyledons</taxon>
        <taxon>Gunneridae</taxon>
        <taxon>Pentapetalae</taxon>
        <taxon>asterids</taxon>
        <taxon>campanulids</taxon>
        <taxon>Asterales</taxon>
        <taxon>Asteraceae</taxon>
        <taxon>Asteroideae</taxon>
        <taxon>Heliantheae alliance</taxon>
        <taxon>Millerieae</taxon>
        <taxon>Smallanthus</taxon>
    </lineage>
</organism>
<accession>A0ACB9J0R5</accession>
<reference evidence="1 2" key="2">
    <citation type="journal article" date="2022" name="Mol. Ecol. Resour.">
        <title>The genomes of chicory, endive, great burdock and yacon provide insights into Asteraceae paleo-polyploidization history and plant inulin production.</title>
        <authorList>
            <person name="Fan W."/>
            <person name="Wang S."/>
            <person name="Wang H."/>
            <person name="Wang A."/>
            <person name="Jiang F."/>
            <person name="Liu H."/>
            <person name="Zhao H."/>
            <person name="Xu D."/>
            <person name="Zhang Y."/>
        </authorList>
    </citation>
    <scope>NUCLEOTIDE SEQUENCE [LARGE SCALE GENOMIC DNA]</scope>
    <source>
        <strain evidence="2">cv. Yunnan</strain>
        <tissue evidence="1">Leaves</tissue>
    </source>
</reference>
<proteinExistence type="predicted"/>
<evidence type="ECO:0000313" key="1">
    <source>
        <dbReference type="EMBL" id="KAI3813692.1"/>
    </source>
</evidence>
<keyword evidence="2" id="KW-1185">Reference proteome</keyword>
<gene>
    <name evidence="1" type="ORF">L1987_18422</name>
</gene>
<sequence>MNHISSPYYNDDPFAILLDNPTPEHHSQSHNTSSQWMDARSDFSNWNTIAAESSHAQQNMSTEEDPSEESYHCKPAYEKHEDYPFYNNSKSPILYDLYIFPEPVYHGPLETYFEAPPKYQNAYNDIMVGLREPTPKYGYEHIMPSSPIECLDRSLRQTDEVTREKIMDKARNKFYGQQVYEYR</sequence>
<comment type="caution">
    <text evidence="1">The sequence shown here is derived from an EMBL/GenBank/DDBJ whole genome shotgun (WGS) entry which is preliminary data.</text>
</comment>
<dbReference type="EMBL" id="CM042023">
    <property type="protein sequence ID" value="KAI3813692.1"/>
    <property type="molecule type" value="Genomic_DNA"/>
</dbReference>
<protein>
    <submittedName>
        <fullName evidence="1">Uncharacterized protein</fullName>
    </submittedName>
</protein>